<dbReference type="EMBL" id="HBIO01031867">
    <property type="protein sequence ID" value="CAE0479587.1"/>
    <property type="molecule type" value="Transcribed_RNA"/>
</dbReference>
<evidence type="ECO:0000256" key="1">
    <source>
        <dbReference type="SAM" id="MobiDB-lite"/>
    </source>
</evidence>
<reference evidence="2" key="1">
    <citation type="submission" date="2021-01" db="EMBL/GenBank/DDBJ databases">
        <authorList>
            <person name="Corre E."/>
            <person name="Pelletier E."/>
            <person name="Niang G."/>
            <person name="Scheremetjew M."/>
            <person name="Finn R."/>
            <person name="Kale V."/>
            <person name="Holt S."/>
            <person name="Cochrane G."/>
            <person name="Meng A."/>
            <person name="Brown T."/>
            <person name="Cohen L."/>
        </authorList>
    </citation>
    <scope>NUCLEOTIDE SEQUENCE</scope>
    <source>
        <strain evidence="2">MM31A-1</strain>
    </source>
</reference>
<feature type="region of interest" description="Disordered" evidence="1">
    <location>
        <begin position="81"/>
        <end position="102"/>
    </location>
</feature>
<name>A0A7S3QJV3_9STRA</name>
<organism evidence="2">
    <name type="scientific">Chaetoceros debilis</name>
    <dbReference type="NCBI Taxonomy" id="122233"/>
    <lineage>
        <taxon>Eukaryota</taxon>
        <taxon>Sar</taxon>
        <taxon>Stramenopiles</taxon>
        <taxon>Ochrophyta</taxon>
        <taxon>Bacillariophyta</taxon>
        <taxon>Coscinodiscophyceae</taxon>
        <taxon>Chaetocerotophycidae</taxon>
        <taxon>Chaetocerotales</taxon>
        <taxon>Chaetocerotaceae</taxon>
        <taxon>Chaetoceros</taxon>
    </lineage>
</organism>
<feature type="compositionally biased region" description="Basic residues" evidence="1">
    <location>
        <begin position="93"/>
        <end position="102"/>
    </location>
</feature>
<dbReference type="AlphaFoldDB" id="A0A7S3QJV3"/>
<accession>A0A7S3QJV3</accession>
<evidence type="ECO:0000313" key="2">
    <source>
        <dbReference type="EMBL" id="CAE0479587.1"/>
    </source>
</evidence>
<sequence length="102" mass="10857">MGGAPWGLEVYKNKVILKGGPQPITFTDKKLVLTCNSIDEAGKLDVMIYNNTGPSELRPISKALGSGAAVDSFGVQFMNDGGSRNIRNDNGGKKKGMKGKKK</sequence>
<proteinExistence type="predicted"/>
<gene>
    <name evidence="2" type="ORF">CDEB00056_LOCUS24441</name>
</gene>
<protein>
    <submittedName>
        <fullName evidence="2">Uncharacterized protein</fullName>
    </submittedName>
</protein>